<evidence type="ECO:0008006" key="3">
    <source>
        <dbReference type="Google" id="ProtNLM"/>
    </source>
</evidence>
<dbReference type="Proteomes" id="UP000295832">
    <property type="component" value="Unassembled WGS sequence"/>
</dbReference>
<proteinExistence type="predicted"/>
<evidence type="ECO:0000313" key="2">
    <source>
        <dbReference type="Proteomes" id="UP000295832"/>
    </source>
</evidence>
<evidence type="ECO:0000313" key="1">
    <source>
        <dbReference type="EMBL" id="TDX58920.1"/>
    </source>
</evidence>
<organism evidence="1 2">
    <name type="scientific">Orenia marismortui</name>
    <dbReference type="NCBI Taxonomy" id="46469"/>
    <lineage>
        <taxon>Bacteria</taxon>
        <taxon>Bacillati</taxon>
        <taxon>Bacillota</taxon>
        <taxon>Clostridia</taxon>
        <taxon>Halanaerobiales</taxon>
        <taxon>Halobacteroidaceae</taxon>
        <taxon>Orenia</taxon>
    </lineage>
</organism>
<accession>A0A4R8HFP9</accession>
<dbReference type="InterPro" id="IPR023296">
    <property type="entry name" value="Glyco_hydro_beta-prop_sf"/>
</dbReference>
<keyword evidence="2" id="KW-1185">Reference proteome</keyword>
<protein>
    <recommendedName>
        <fullName evidence="3">Glycosyl hydrolase family 32</fullName>
    </recommendedName>
</protein>
<dbReference type="PANTHER" id="PTHR35279:SF1">
    <property type="entry name" value="ARABINANASE_LEVANSUCRASE_INVERTASE"/>
    <property type="match status" value="1"/>
</dbReference>
<sequence length="307" mass="35954">MKWKKKGLIYNANKEHEKMYSYAQIPVPFKLEDSLYRIYFSSRSNAGKTYPYFLDFDFKNNEIEYIEKKPLLEHGEIGTFDDSGIMPSSIIEHNNLLYMYYIAWNPQKTVSYRLSIGLAISKDGGVTFEKFSKGPILDRSLDEPFFNTAPFVIKEDNIFKMWYVSCTGWKVVNKKTEPLYLIRYAESKDGIYWKKINKPVIPYKFEGEAIGRPWVMKDDGIYKMWYSTRGSINYRNKDGEHYMIGYAESNDGISWIRKDDEVGIDLSNKGWDSEMLEYCSVIKRNNQKIMLYNGNSFGLTGFGYAEL</sequence>
<comment type="caution">
    <text evidence="1">The sequence shown here is derived from an EMBL/GenBank/DDBJ whole genome shotgun (WGS) entry which is preliminary data.</text>
</comment>
<dbReference type="EMBL" id="SOEG01000002">
    <property type="protein sequence ID" value="TDX58920.1"/>
    <property type="molecule type" value="Genomic_DNA"/>
</dbReference>
<gene>
    <name evidence="1" type="ORF">C7959_10258</name>
</gene>
<dbReference type="PANTHER" id="PTHR35279">
    <property type="match status" value="1"/>
</dbReference>
<dbReference type="Gene3D" id="2.115.10.20">
    <property type="entry name" value="Glycosyl hydrolase domain, family 43"/>
    <property type="match status" value="2"/>
</dbReference>
<dbReference type="RefSeq" id="WP_134114488.1">
    <property type="nucleotide sequence ID" value="NZ_SOEG01000002.1"/>
</dbReference>
<reference evidence="1 2" key="1">
    <citation type="submission" date="2019-03" db="EMBL/GenBank/DDBJ databases">
        <title>Subsurface microbial communities from deep shales in Ohio and West Virginia, USA.</title>
        <authorList>
            <person name="Wrighton K."/>
        </authorList>
    </citation>
    <scope>NUCLEOTIDE SEQUENCE [LARGE SCALE GENOMIC DNA]</scope>
    <source>
        <strain evidence="1 2">MSL 6dP</strain>
    </source>
</reference>
<dbReference type="AlphaFoldDB" id="A0A4R8HFP9"/>
<name>A0A4R8HFP9_9FIRM</name>
<dbReference type="SUPFAM" id="SSF75005">
    <property type="entry name" value="Arabinanase/levansucrase/invertase"/>
    <property type="match status" value="1"/>
</dbReference>